<feature type="compositionally biased region" description="Low complexity" evidence="1">
    <location>
        <begin position="879"/>
        <end position="889"/>
    </location>
</feature>
<feature type="region of interest" description="Disordered" evidence="1">
    <location>
        <begin position="572"/>
        <end position="659"/>
    </location>
</feature>
<feature type="compositionally biased region" description="Low complexity" evidence="1">
    <location>
        <begin position="572"/>
        <end position="601"/>
    </location>
</feature>
<name>A0A1Y1I8Y1_KLENI</name>
<evidence type="ECO:0000259" key="2">
    <source>
        <dbReference type="PROSITE" id="PS50053"/>
    </source>
</evidence>
<dbReference type="GO" id="GO:0031593">
    <property type="term" value="F:polyubiquitin modification-dependent protein binding"/>
    <property type="evidence" value="ECO:0000318"/>
    <property type="project" value="GO_Central"/>
</dbReference>
<dbReference type="EMBL" id="DF237274">
    <property type="protein sequence ID" value="GAQ87003.1"/>
    <property type="molecule type" value="Genomic_DNA"/>
</dbReference>
<evidence type="ECO:0000313" key="4">
    <source>
        <dbReference type="Proteomes" id="UP000054558"/>
    </source>
</evidence>
<dbReference type="OMA" id="DPFRNIN"/>
<feature type="compositionally biased region" description="Gly residues" evidence="1">
    <location>
        <begin position="299"/>
        <end position="310"/>
    </location>
</feature>
<sequence length="1193" mass="119658">MAEAARSPDVLELKIKTLDAQEFAVHVNKNASVPDLKAKVAENGGCPVESQRLIYRGRVLKDDQTVSDYNIEDGHVLHLVARQPPPQNEEDDEGPPPLEELGQQDVTSHILGSIAIDGAEGIPNLDQILSSVFSTFGMAGGLPVPSAFGPLGQAVGAGATGDVETRTIEMHFDIPNAAFAGQGFQPARAVPVAAPSRTPGQGARGRGDTLSIMSNFMRHLERRMQAHIDVMRQHGSTAPGNLSPPQPRAATTATAGGATGASTSTAPSASNGAPDEGNAATPPVPAPAATVPAPAATGAQGGGRAPGGGRNAANASSRSALLAGLLGRTQTLLQQQGDPLLSIMHERLANEASIVDPGDRGSMQADLQIGGSLLQGLGALLLELGRATRSVNLNTEPGQAAVNAASPFYISNTGILQGLTNPPSAGVPLPQPPQVQIPNAVVFQVQGAPPAVPLQVPGTPAQVVFQLAPQQHGAPRAYAPGGIGVQMGDPQGGGQAVGPNGGVMMQLLPNGTLAPLQGGPPAGSVFVGSVPGNATTTTLQQAYQGAQAAQAQQQQAQSQQMQNLLGSLLGAFMPPHGGAAPPANGGPNAPLGTQSAAAASADGERRAGVNRTTEGGNGLSGSGQTAGPTGTSAQQGQSRQRVQPTGALPGGQPPAGVTIGGPVDGAALMNLIGPIMQQLSGAGMNLNFGPGVHAGPQSTGGPQQQQEGGSGQPGQQQQGHAQHSQFRFPAPAPPPGVPSGQPQQPPAVHSVTVTRNVSVPGGNVRTTTTTFAVPGPQLDSNPGGSNNTQSSTQGVQNVAGGTSQGQPASAAQNGAPEAAPAERGTGQQSDQGGNQANRGLSAAASPASGVGIEGRGEAAAANEGKKEESQEKKESAAVGSGAEPAPEASSGGGSAPMGLGGTGLQPLPPRSRRRPAPRTEQQGRDGLSALTQMLQGGPAAGPLAPPRGTPPALGDIMGSVMQAMGGQGGGGGGLGGVLGQLMNNPGADQMMRQVIGDDADGGAGDAPDLGNMMSRMMPMVAQMLGGGGGGGGGPRSAGVRQRQADREEGWQEALSEEERARWEATIAQDEAAQAGAGPQRPLSDAYLRGSPAKRQRTGLDGTAFLMQSAQNPGDVLESMARSVRSELAKEGEAAFKEGSNEGLVSGVSRDEDLAQAYVTTLVEDAVATAEDDRDFGDGSKYPKTKEAGSKEKS</sequence>
<accession>A0A1Y1I8Y1</accession>
<keyword evidence="4" id="KW-1185">Reference proteome</keyword>
<proteinExistence type="predicted"/>
<dbReference type="STRING" id="105231.A0A1Y1I8Y1"/>
<dbReference type="PROSITE" id="PS50053">
    <property type="entry name" value="UBIQUITIN_2"/>
    <property type="match status" value="1"/>
</dbReference>
<dbReference type="GO" id="GO:0051787">
    <property type="term" value="F:misfolded protein binding"/>
    <property type="evidence" value="ECO:0000318"/>
    <property type="project" value="GO_Central"/>
</dbReference>
<feature type="compositionally biased region" description="Low complexity" evidence="1">
    <location>
        <begin position="695"/>
        <end position="725"/>
    </location>
</feature>
<dbReference type="InterPro" id="IPR019956">
    <property type="entry name" value="Ubiquitin_dom"/>
</dbReference>
<dbReference type="SMART" id="SM00213">
    <property type="entry name" value="UBQ"/>
    <property type="match status" value="1"/>
</dbReference>
<feature type="compositionally biased region" description="Basic and acidic residues" evidence="1">
    <location>
        <begin position="863"/>
        <end position="875"/>
    </location>
</feature>
<dbReference type="Pfam" id="PF00240">
    <property type="entry name" value="ubiquitin"/>
    <property type="match status" value="1"/>
</dbReference>
<gene>
    <name evidence="3" type="ORF">KFL_003250060</name>
</gene>
<dbReference type="PANTHER" id="PTHR15204:SF0">
    <property type="entry name" value="LARGE PROLINE-RICH PROTEIN BAG6"/>
    <property type="match status" value="1"/>
</dbReference>
<dbReference type="PRINTS" id="PR00348">
    <property type="entry name" value="UBIQUITIN"/>
</dbReference>
<feature type="compositionally biased region" description="Gly residues" evidence="1">
    <location>
        <begin position="890"/>
        <end position="903"/>
    </location>
</feature>
<feature type="compositionally biased region" description="Low complexity" evidence="1">
    <location>
        <begin position="807"/>
        <end position="821"/>
    </location>
</feature>
<dbReference type="Gene3D" id="3.10.20.90">
    <property type="entry name" value="Phosphatidylinositol 3-kinase Catalytic Subunit, Chain A, domain 1"/>
    <property type="match status" value="1"/>
</dbReference>
<feature type="compositionally biased region" description="Low complexity" evidence="1">
    <location>
        <begin position="249"/>
        <end position="298"/>
    </location>
</feature>
<dbReference type="PANTHER" id="PTHR15204">
    <property type="entry name" value="LARGE PROLINE-RICH PROTEIN BAG6"/>
    <property type="match status" value="1"/>
</dbReference>
<feature type="compositionally biased region" description="Polar residues" evidence="1">
    <location>
        <begin position="622"/>
        <end position="643"/>
    </location>
</feature>
<dbReference type="FunFam" id="3.10.20.90:FF:000154">
    <property type="entry name" value="Large proline-rich protein BAG6"/>
    <property type="match status" value="1"/>
</dbReference>
<dbReference type="OrthoDB" id="267397at2759"/>
<feature type="region of interest" description="Disordered" evidence="1">
    <location>
        <begin position="234"/>
        <end position="314"/>
    </location>
</feature>
<reference evidence="3 4" key="1">
    <citation type="journal article" date="2014" name="Nat. Commun.">
        <title>Klebsormidium flaccidum genome reveals primary factors for plant terrestrial adaptation.</title>
        <authorList>
            <person name="Hori K."/>
            <person name="Maruyama F."/>
            <person name="Fujisawa T."/>
            <person name="Togashi T."/>
            <person name="Yamamoto N."/>
            <person name="Seo M."/>
            <person name="Sato S."/>
            <person name="Yamada T."/>
            <person name="Mori H."/>
            <person name="Tajima N."/>
            <person name="Moriyama T."/>
            <person name="Ikeuchi M."/>
            <person name="Watanabe M."/>
            <person name="Wada H."/>
            <person name="Kobayashi K."/>
            <person name="Saito M."/>
            <person name="Masuda T."/>
            <person name="Sasaki-Sekimoto Y."/>
            <person name="Mashiguchi K."/>
            <person name="Awai K."/>
            <person name="Shimojima M."/>
            <person name="Masuda S."/>
            <person name="Iwai M."/>
            <person name="Nobusawa T."/>
            <person name="Narise T."/>
            <person name="Kondo S."/>
            <person name="Saito H."/>
            <person name="Sato R."/>
            <person name="Murakawa M."/>
            <person name="Ihara Y."/>
            <person name="Oshima-Yamada Y."/>
            <person name="Ohtaka K."/>
            <person name="Satoh M."/>
            <person name="Sonobe K."/>
            <person name="Ishii M."/>
            <person name="Ohtani R."/>
            <person name="Kanamori-Sato M."/>
            <person name="Honoki R."/>
            <person name="Miyazaki D."/>
            <person name="Mochizuki H."/>
            <person name="Umetsu J."/>
            <person name="Higashi K."/>
            <person name="Shibata D."/>
            <person name="Kamiya Y."/>
            <person name="Sato N."/>
            <person name="Nakamura Y."/>
            <person name="Tabata S."/>
            <person name="Ida S."/>
            <person name="Kurokawa K."/>
            <person name="Ohta H."/>
        </authorList>
    </citation>
    <scope>NUCLEOTIDE SEQUENCE [LARGE SCALE GENOMIC DNA]</scope>
    <source>
        <strain evidence="3 4">NIES-2285</strain>
    </source>
</reference>
<feature type="compositionally biased region" description="Basic and acidic residues" evidence="1">
    <location>
        <begin position="1183"/>
        <end position="1193"/>
    </location>
</feature>
<feature type="domain" description="Ubiquitin-like" evidence="2">
    <location>
        <begin position="11"/>
        <end position="86"/>
    </location>
</feature>
<dbReference type="GO" id="GO:0071818">
    <property type="term" value="C:BAT3 complex"/>
    <property type="evidence" value="ECO:0000318"/>
    <property type="project" value="GO_Central"/>
</dbReference>
<dbReference type="SUPFAM" id="SSF54236">
    <property type="entry name" value="Ubiquitin-like"/>
    <property type="match status" value="1"/>
</dbReference>
<evidence type="ECO:0000256" key="1">
    <source>
        <dbReference type="SAM" id="MobiDB-lite"/>
    </source>
</evidence>
<feature type="compositionally biased region" description="Low complexity" evidence="1">
    <location>
        <begin position="738"/>
        <end position="748"/>
    </location>
</feature>
<feature type="compositionally biased region" description="Polar residues" evidence="1">
    <location>
        <begin position="825"/>
        <end position="838"/>
    </location>
</feature>
<evidence type="ECO:0000313" key="3">
    <source>
        <dbReference type="EMBL" id="GAQ87003.1"/>
    </source>
</evidence>
<organism evidence="3 4">
    <name type="scientific">Klebsormidium nitens</name>
    <name type="common">Green alga</name>
    <name type="synonym">Ulothrix nitens</name>
    <dbReference type="NCBI Taxonomy" id="105231"/>
    <lineage>
        <taxon>Eukaryota</taxon>
        <taxon>Viridiplantae</taxon>
        <taxon>Streptophyta</taxon>
        <taxon>Klebsormidiophyceae</taxon>
        <taxon>Klebsormidiales</taxon>
        <taxon>Klebsormidiaceae</taxon>
        <taxon>Klebsormidium</taxon>
    </lineage>
</organism>
<dbReference type="InterPro" id="IPR029071">
    <property type="entry name" value="Ubiquitin-like_domsf"/>
</dbReference>
<protein>
    <submittedName>
        <fullName evidence="3">Ubiquitin-like superfamily protein</fullName>
    </submittedName>
</protein>
<feature type="region of interest" description="Disordered" evidence="1">
    <location>
        <begin position="687"/>
        <end position="956"/>
    </location>
</feature>
<dbReference type="Proteomes" id="UP000054558">
    <property type="component" value="Unassembled WGS sequence"/>
</dbReference>
<dbReference type="InterPro" id="IPR000626">
    <property type="entry name" value="Ubiquitin-like_dom"/>
</dbReference>
<feature type="compositionally biased region" description="Polar residues" evidence="1">
    <location>
        <begin position="778"/>
        <end position="806"/>
    </location>
</feature>
<dbReference type="AlphaFoldDB" id="A0A1Y1I8Y1"/>
<dbReference type="GO" id="GO:0036503">
    <property type="term" value="P:ERAD pathway"/>
    <property type="evidence" value="ECO:0000318"/>
    <property type="project" value="GO_Central"/>
</dbReference>
<feature type="region of interest" description="Disordered" evidence="1">
    <location>
        <begin position="1166"/>
        <end position="1193"/>
    </location>
</feature>